<dbReference type="EMBL" id="RZUH01000014">
    <property type="protein sequence ID" value="KAA8825662.1"/>
    <property type="molecule type" value="Genomic_DNA"/>
</dbReference>
<name>A0A5M9ZG64_9BIFI</name>
<protein>
    <submittedName>
        <fullName evidence="1">Uncharacterized protein</fullName>
    </submittedName>
</protein>
<sequence>MDSHNRPLVLVDFDGVLNQFPDPKVRRRGNRIDWMRPGDPRRAVYDPARWPVPDHSETVVLDRGRFRITWSSEAVAALDALDADVCWLSTWQPYADILDLHLGVRWEAVHWYDPATGAGRMDGKRRAVRSALASGRPVVWLDDEEADGRAVAWLRSCEPDARLLAIRPDARIGVDRAQLAEAVRFAADPPAGPSIRLSDAGADAAGGHLGL</sequence>
<dbReference type="RefSeq" id="WP_150380125.1">
    <property type="nucleotide sequence ID" value="NZ_RZUH01000014.1"/>
</dbReference>
<gene>
    <name evidence="1" type="ORF">EMO91_11910</name>
</gene>
<accession>A0A5M9ZG64</accession>
<dbReference type="AlphaFoldDB" id="A0A5M9ZG64"/>
<reference evidence="1 2" key="1">
    <citation type="journal article" date="2019" name="Syst. Appl. Microbiol.">
        <title>Characterization of Bifidobacterium species in feaces of the Egyptian fruit bat: Description of B. vespertilionis sp. nov. and B. rousetti sp. nov.</title>
        <authorList>
            <person name="Modesto M."/>
            <person name="Satti M."/>
            <person name="Watanabe K."/>
            <person name="Puglisi E."/>
            <person name="Morelli L."/>
            <person name="Huang C.-H."/>
            <person name="Liou J.-S."/>
            <person name="Miyashita M."/>
            <person name="Tamura T."/>
            <person name="Saito S."/>
            <person name="Mori K."/>
            <person name="Huang L."/>
            <person name="Sciavilla P."/>
            <person name="Sandri C."/>
            <person name="Spiezio C."/>
            <person name="Vitali F."/>
            <person name="Cavalieri D."/>
            <person name="Perpetuini G."/>
            <person name="Tofalo R."/>
            <person name="Bonetti A."/>
            <person name="Arita M."/>
            <person name="Mattarelli P."/>
        </authorList>
    </citation>
    <scope>NUCLEOTIDE SEQUENCE [LARGE SCALE GENOMIC DNA]</scope>
    <source>
        <strain evidence="1 2">RST17</strain>
    </source>
</reference>
<organism evidence="1 2">
    <name type="scientific">Bifidobacterium myosotis</name>
    <dbReference type="NCBI Taxonomy" id="1630166"/>
    <lineage>
        <taxon>Bacteria</taxon>
        <taxon>Bacillati</taxon>
        <taxon>Actinomycetota</taxon>
        <taxon>Actinomycetes</taxon>
        <taxon>Bifidobacteriales</taxon>
        <taxon>Bifidobacteriaceae</taxon>
        <taxon>Bifidobacterium</taxon>
    </lineage>
</organism>
<dbReference type="Proteomes" id="UP000410049">
    <property type="component" value="Unassembled WGS sequence"/>
</dbReference>
<evidence type="ECO:0000313" key="2">
    <source>
        <dbReference type="Proteomes" id="UP000410049"/>
    </source>
</evidence>
<proteinExistence type="predicted"/>
<comment type="caution">
    <text evidence="1">The sequence shown here is derived from an EMBL/GenBank/DDBJ whole genome shotgun (WGS) entry which is preliminary data.</text>
</comment>
<evidence type="ECO:0000313" key="1">
    <source>
        <dbReference type="EMBL" id="KAA8825662.1"/>
    </source>
</evidence>